<dbReference type="Proteomes" id="UP000177622">
    <property type="component" value="Unassembled WGS sequence"/>
</dbReference>
<feature type="domain" description="RNase III" evidence="1">
    <location>
        <begin position="10"/>
        <end position="128"/>
    </location>
</feature>
<sequence length="148" mass="15884">MVTTHSSENDQAVMDILGYTFVDVSLLRRALEAWSPAYPDGHKSHALVGDAAIALAFHFDGYSKSSTRESSTNILNNRASNNALATLGRSNGLDKHVIINPAQWGIVSNKTMATTVEALIGAVFIDSGLDINAVRAVMVNLGIMDRPE</sequence>
<dbReference type="InterPro" id="IPR000999">
    <property type="entry name" value="RNase_III_dom"/>
</dbReference>
<protein>
    <recommendedName>
        <fullName evidence="1">RNase III domain-containing protein</fullName>
    </recommendedName>
</protein>
<dbReference type="AlphaFoldDB" id="A0A1F5LEV5"/>
<dbReference type="GeneID" id="34577552"/>
<evidence type="ECO:0000259" key="1">
    <source>
        <dbReference type="PROSITE" id="PS50142"/>
    </source>
</evidence>
<dbReference type="EMBL" id="LXJU01000012">
    <property type="protein sequence ID" value="OGE51753.1"/>
    <property type="molecule type" value="Genomic_DNA"/>
</dbReference>
<name>A0A1F5LEV5_PENAI</name>
<dbReference type="SUPFAM" id="SSF69065">
    <property type="entry name" value="RNase III domain-like"/>
    <property type="match status" value="1"/>
</dbReference>
<proteinExistence type="predicted"/>
<dbReference type="Pfam" id="PF00636">
    <property type="entry name" value="Ribonuclease_3"/>
    <property type="match status" value="1"/>
</dbReference>
<dbReference type="InterPro" id="IPR036389">
    <property type="entry name" value="RNase_III_sf"/>
</dbReference>
<dbReference type="OrthoDB" id="67027at2759"/>
<dbReference type="CDD" id="cd00593">
    <property type="entry name" value="RIBOc"/>
    <property type="match status" value="1"/>
</dbReference>
<organism evidence="2 3">
    <name type="scientific">Penicillium arizonense</name>
    <dbReference type="NCBI Taxonomy" id="1835702"/>
    <lineage>
        <taxon>Eukaryota</taxon>
        <taxon>Fungi</taxon>
        <taxon>Dikarya</taxon>
        <taxon>Ascomycota</taxon>
        <taxon>Pezizomycotina</taxon>
        <taxon>Eurotiomycetes</taxon>
        <taxon>Eurotiomycetidae</taxon>
        <taxon>Eurotiales</taxon>
        <taxon>Aspergillaceae</taxon>
        <taxon>Penicillium</taxon>
    </lineage>
</organism>
<gene>
    <name evidence="2" type="ORF">PENARI_c012G01734</name>
</gene>
<dbReference type="RefSeq" id="XP_022487197.1">
    <property type="nucleotide sequence ID" value="XM_022632818.1"/>
</dbReference>
<dbReference type="GO" id="GO:0006396">
    <property type="term" value="P:RNA processing"/>
    <property type="evidence" value="ECO:0007669"/>
    <property type="project" value="InterPro"/>
</dbReference>
<dbReference type="PROSITE" id="PS50142">
    <property type="entry name" value="RNASE_3_2"/>
    <property type="match status" value="1"/>
</dbReference>
<comment type="caution">
    <text evidence="2">The sequence shown here is derived from an EMBL/GenBank/DDBJ whole genome shotgun (WGS) entry which is preliminary data.</text>
</comment>
<evidence type="ECO:0000313" key="3">
    <source>
        <dbReference type="Proteomes" id="UP000177622"/>
    </source>
</evidence>
<evidence type="ECO:0000313" key="2">
    <source>
        <dbReference type="EMBL" id="OGE51753.1"/>
    </source>
</evidence>
<reference evidence="2 3" key="1">
    <citation type="journal article" date="2016" name="Sci. Rep.">
        <title>Penicillium arizonense, a new, genome sequenced fungal species, reveals a high chemical diversity in secreted metabolites.</title>
        <authorList>
            <person name="Grijseels S."/>
            <person name="Nielsen J.C."/>
            <person name="Randelovic M."/>
            <person name="Nielsen J."/>
            <person name="Nielsen K.F."/>
            <person name="Workman M."/>
            <person name="Frisvad J.C."/>
        </authorList>
    </citation>
    <scope>NUCLEOTIDE SEQUENCE [LARGE SCALE GENOMIC DNA]</scope>
    <source>
        <strain evidence="2 3">CBS 141311</strain>
    </source>
</reference>
<dbReference type="Gene3D" id="1.10.1520.10">
    <property type="entry name" value="Ribonuclease III domain"/>
    <property type="match status" value="1"/>
</dbReference>
<dbReference type="GO" id="GO:0004525">
    <property type="term" value="F:ribonuclease III activity"/>
    <property type="evidence" value="ECO:0007669"/>
    <property type="project" value="InterPro"/>
</dbReference>
<keyword evidence="3" id="KW-1185">Reference proteome</keyword>
<accession>A0A1F5LEV5</accession>
<dbReference type="STRING" id="1835702.A0A1F5LEV5"/>